<dbReference type="InterPro" id="IPR032710">
    <property type="entry name" value="NTF2-like_dom_sf"/>
</dbReference>
<dbReference type="GeneID" id="17259998"/>
<accession>A0A0D3IRG6</accession>
<sequence>MGPGPLIALIVTTPAITSALFRSTAPTVPRSATAAALRCRTVLSAAGPAELEKTAELKRLAREFVLNDGFHQPAKPEMLSDDFVWFGPIVGPLNKQDFLGTVGLFAVWDGFPDMKMSLSDFTQDPTEPNRFWAILRLSGTHSGTQQSGTGMSFPPSGAALDVGPQCVSVTFDEEGLVTRYTGGYIVDRRQGTTGEFGGFFAITKTVGGFLPGMRLAKVLNWVGAKLKRFPKARSHEADLPTRWKGQGRSHGVRTDEAW</sequence>
<dbReference type="OMA" id="QPAKPEM"/>
<feature type="region of interest" description="Disordered" evidence="1">
    <location>
        <begin position="235"/>
        <end position="258"/>
    </location>
</feature>
<proteinExistence type="predicted"/>
<dbReference type="RefSeq" id="XP_005766280.1">
    <property type="nucleotide sequence ID" value="XM_005766223.1"/>
</dbReference>
<name>A0A0D3IRG6_EMIH1</name>
<evidence type="ECO:0000313" key="2">
    <source>
        <dbReference type="EnsemblProtists" id="EOD13851"/>
    </source>
</evidence>
<dbReference type="AlphaFoldDB" id="A0A0D3IRG6"/>
<reference evidence="3" key="1">
    <citation type="journal article" date="2013" name="Nature">
        <title>Pan genome of the phytoplankton Emiliania underpins its global distribution.</title>
        <authorList>
            <person name="Read B.A."/>
            <person name="Kegel J."/>
            <person name="Klute M.J."/>
            <person name="Kuo A."/>
            <person name="Lefebvre S.C."/>
            <person name="Maumus F."/>
            <person name="Mayer C."/>
            <person name="Miller J."/>
            <person name="Monier A."/>
            <person name="Salamov A."/>
            <person name="Young J."/>
            <person name="Aguilar M."/>
            <person name="Claverie J.M."/>
            <person name="Frickenhaus S."/>
            <person name="Gonzalez K."/>
            <person name="Herman E.K."/>
            <person name="Lin Y.C."/>
            <person name="Napier J."/>
            <person name="Ogata H."/>
            <person name="Sarno A.F."/>
            <person name="Shmutz J."/>
            <person name="Schroeder D."/>
            <person name="de Vargas C."/>
            <person name="Verret F."/>
            <person name="von Dassow P."/>
            <person name="Valentin K."/>
            <person name="Van de Peer Y."/>
            <person name="Wheeler G."/>
            <person name="Dacks J.B."/>
            <person name="Delwiche C.F."/>
            <person name="Dyhrman S.T."/>
            <person name="Glockner G."/>
            <person name="John U."/>
            <person name="Richards T."/>
            <person name="Worden A.Z."/>
            <person name="Zhang X."/>
            <person name="Grigoriev I.V."/>
            <person name="Allen A.E."/>
            <person name="Bidle K."/>
            <person name="Borodovsky M."/>
            <person name="Bowler C."/>
            <person name="Brownlee C."/>
            <person name="Cock J.M."/>
            <person name="Elias M."/>
            <person name="Gladyshev V.N."/>
            <person name="Groth M."/>
            <person name="Guda C."/>
            <person name="Hadaegh A."/>
            <person name="Iglesias-Rodriguez M.D."/>
            <person name="Jenkins J."/>
            <person name="Jones B.M."/>
            <person name="Lawson T."/>
            <person name="Leese F."/>
            <person name="Lindquist E."/>
            <person name="Lobanov A."/>
            <person name="Lomsadze A."/>
            <person name="Malik S.B."/>
            <person name="Marsh M.E."/>
            <person name="Mackinder L."/>
            <person name="Mock T."/>
            <person name="Mueller-Roeber B."/>
            <person name="Pagarete A."/>
            <person name="Parker M."/>
            <person name="Probert I."/>
            <person name="Quesneville H."/>
            <person name="Raines C."/>
            <person name="Rensing S.A."/>
            <person name="Riano-Pachon D.M."/>
            <person name="Richier S."/>
            <person name="Rokitta S."/>
            <person name="Shiraiwa Y."/>
            <person name="Soanes D.M."/>
            <person name="van der Giezen M."/>
            <person name="Wahlund T.M."/>
            <person name="Williams B."/>
            <person name="Wilson W."/>
            <person name="Wolfe G."/>
            <person name="Wurch L.L."/>
        </authorList>
    </citation>
    <scope>NUCLEOTIDE SEQUENCE</scope>
</reference>
<dbReference type="HOGENOM" id="CLU_086210_0_0_1"/>
<protein>
    <recommendedName>
        <fullName evidence="4">SnoaL-like domain-containing protein</fullName>
    </recommendedName>
</protein>
<keyword evidence="3" id="KW-1185">Reference proteome</keyword>
<reference evidence="2" key="2">
    <citation type="submission" date="2024-10" db="UniProtKB">
        <authorList>
            <consortium name="EnsemblProtists"/>
        </authorList>
    </citation>
    <scope>IDENTIFICATION</scope>
</reference>
<dbReference type="Gene3D" id="3.10.450.50">
    <property type="match status" value="1"/>
</dbReference>
<evidence type="ECO:0000256" key="1">
    <source>
        <dbReference type="SAM" id="MobiDB-lite"/>
    </source>
</evidence>
<dbReference type="PaxDb" id="2903-EOD13851"/>
<dbReference type="SUPFAM" id="SSF54427">
    <property type="entry name" value="NTF2-like"/>
    <property type="match status" value="1"/>
</dbReference>
<dbReference type="Proteomes" id="UP000013827">
    <property type="component" value="Unassembled WGS sequence"/>
</dbReference>
<evidence type="ECO:0000313" key="3">
    <source>
        <dbReference type="Proteomes" id="UP000013827"/>
    </source>
</evidence>
<dbReference type="KEGG" id="ehx:EMIHUDRAFT_212376"/>
<organism evidence="2 3">
    <name type="scientific">Emiliania huxleyi (strain CCMP1516)</name>
    <dbReference type="NCBI Taxonomy" id="280463"/>
    <lineage>
        <taxon>Eukaryota</taxon>
        <taxon>Haptista</taxon>
        <taxon>Haptophyta</taxon>
        <taxon>Prymnesiophyceae</taxon>
        <taxon>Isochrysidales</taxon>
        <taxon>Noelaerhabdaceae</taxon>
        <taxon>Emiliania</taxon>
    </lineage>
</organism>
<evidence type="ECO:0008006" key="4">
    <source>
        <dbReference type="Google" id="ProtNLM"/>
    </source>
</evidence>
<dbReference type="EnsemblProtists" id="EOD13851">
    <property type="protein sequence ID" value="EOD13851"/>
    <property type="gene ID" value="EMIHUDRAFT_212376"/>
</dbReference>